<dbReference type="InterPro" id="IPR011009">
    <property type="entry name" value="Kinase-like_dom_sf"/>
</dbReference>
<dbReference type="SUPFAM" id="SSF56112">
    <property type="entry name" value="Protein kinase-like (PK-like)"/>
    <property type="match status" value="1"/>
</dbReference>
<evidence type="ECO:0000256" key="4">
    <source>
        <dbReference type="ARBA" id="ARBA00022840"/>
    </source>
</evidence>
<dbReference type="PRINTS" id="PR00109">
    <property type="entry name" value="TYRKINASE"/>
</dbReference>
<dbReference type="EMBL" id="DF237095">
    <property type="protein sequence ID" value="GAQ83389.1"/>
    <property type="molecule type" value="Genomic_DNA"/>
</dbReference>
<dbReference type="InterPro" id="IPR051681">
    <property type="entry name" value="Ser/Thr_Kinases-Pseudokinases"/>
</dbReference>
<dbReference type="AlphaFoldDB" id="A0A1Y1I1S4"/>
<proteinExistence type="predicted"/>
<dbReference type="GO" id="GO:0007165">
    <property type="term" value="P:signal transduction"/>
    <property type="evidence" value="ECO:0000318"/>
    <property type="project" value="GO_Central"/>
</dbReference>
<protein>
    <submittedName>
        <fullName evidence="9">Protein kinase superfamily protein</fullName>
    </submittedName>
</protein>
<evidence type="ECO:0000256" key="3">
    <source>
        <dbReference type="ARBA" id="ARBA00022777"/>
    </source>
</evidence>
<evidence type="ECO:0000256" key="6">
    <source>
        <dbReference type="ARBA" id="ARBA00048679"/>
    </source>
</evidence>
<evidence type="ECO:0000313" key="9">
    <source>
        <dbReference type="EMBL" id="GAQ83389.1"/>
    </source>
</evidence>
<dbReference type="Gene3D" id="3.30.200.20">
    <property type="entry name" value="Phosphorylase Kinase, domain 1"/>
    <property type="match status" value="1"/>
</dbReference>
<keyword evidence="2" id="KW-0547">Nucleotide-binding</keyword>
<dbReference type="Proteomes" id="UP000054558">
    <property type="component" value="Unassembled WGS sequence"/>
</dbReference>
<keyword evidence="3 9" id="KW-0418">Kinase</keyword>
<evidence type="ECO:0000256" key="2">
    <source>
        <dbReference type="ARBA" id="ARBA00022741"/>
    </source>
</evidence>
<dbReference type="SMART" id="SM00220">
    <property type="entry name" value="S_TKc"/>
    <property type="match status" value="1"/>
</dbReference>
<reference evidence="9 10" key="1">
    <citation type="journal article" date="2014" name="Nat. Commun.">
        <title>Klebsormidium flaccidum genome reveals primary factors for plant terrestrial adaptation.</title>
        <authorList>
            <person name="Hori K."/>
            <person name="Maruyama F."/>
            <person name="Fujisawa T."/>
            <person name="Togashi T."/>
            <person name="Yamamoto N."/>
            <person name="Seo M."/>
            <person name="Sato S."/>
            <person name="Yamada T."/>
            <person name="Mori H."/>
            <person name="Tajima N."/>
            <person name="Moriyama T."/>
            <person name="Ikeuchi M."/>
            <person name="Watanabe M."/>
            <person name="Wada H."/>
            <person name="Kobayashi K."/>
            <person name="Saito M."/>
            <person name="Masuda T."/>
            <person name="Sasaki-Sekimoto Y."/>
            <person name="Mashiguchi K."/>
            <person name="Awai K."/>
            <person name="Shimojima M."/>
            <person name="Masuda S."/>
            <person name="Iwai M."/>
            <person name="Nobusawa T."/>
            <person name="Narise T."/>
            <person name="Kondo S."/>
            <person name="Saito H."/>
            <person name="Sato R."/>
            <person name="Murakawa M."/>
            <person name="Ihara Y."/>
            <person name="Oshima-Yamada Y."/>
            <person name="Ohtaka K."/>
            <person name="Satoh M."/>
            <person name="Sonobe K."/>
            <person name="Ishii M."/>
            <person name="Ohtani R."/>
            <person name="Kanamori-Sato M."/>
            <person name="Honoki R."/>
            <person name="Miyazaki D."/>
            <person name="Mochizuki H."/>
            <person name="Umetsu J."/>
            <person name="Higashi K."/>
            <person name="Shibata D."/>
            <person name="Kamiya Y."/>
            <person name="Sato N."/>
            <person name="Nakamura Y."/>
            <person name="Tabata S."/>
            <person name="Ida S."/>
            <person name="Kurokawa K."/>
            <person name="Ohta H."/>
        </authorList>
    </citation>
    <scope>NUCLEOTIDE SEQUENCE [LARGE SCALE GENOMIC DNA]</scope>
    <source>
        <strain evidence="9 10">NIES-2285</strain>
    </source>
</reference>
<evidence type="ECO:0000256" key="1">
    <source>
        <dbReference type="ARBA" id="ARBA00022679"/>
    </source>
</evidence>
<dbReference type="Gene3D" id="1.10.510.10">
    <property type="entry name" value="Transferase(Phosphotransferase) domain 1"/>
    <property type="match status" value="1"/>
</dbReference>
<dbReference type="STRING" id="105231.A0A1Y1I1S4"/>
<gene>
    <name evidence="9" type="ORF">KFL_001460140</name>
</gene>
<feature type="compositionally biased region" description="Basic and acidic residues" evidence="7">
    <location>
        <begin position="13"/>
        <end position="22"/>
    </location>
</feature>
<comment type="catalytic activity">
    <reaction evidence="5">
        <text>L-threonyl-[protein] + ATP = O-phospho-L-threonyl-[protein] + ADP + H(+)</text>
        <dbReference type="Rhea" id="RHEA:46608"/>
        <dbReference type="Rhea" id="RHEA-COMP:11060"/>
        <dbReference type="Rhea" id="RHEA-COMP:11605"/>
        <dbReference type="ChEBI" id="CHEBI:15378"/>
        <dbReference type="ChEBI" id="CHEBI:30013"/>
        <dbReference type="ChEBI" id="CHEBI:30616"/>
        <dbReference type="ChEBI" id="CHEBI:61977"/>
        <dbReference type="ChEBI" id="CHEBI:456216"/>
        <dbReference type="EC" id="2.7.11.1"/>
    </reaction>
</comment>
<comment type="catalytic activity">
    <reaction evidence="6">
        <text>L-seryl-[protein] + ATP = O-phospho-L-seryl-[protein] + ADP + H(+)</text>
        <dbReference type="Rhea" id="RHEA:17989"/>
        <dbReference type="Rhea" id="RHEA-COMP:9863"/>
        <dbReference type="Rhea" id="RHEA-COMP:11604"/>
        <dbReference type="ChEBI" id="CHEBI:15378"/>
        <dbReference type="ChEBI" id="CHEBI:29999"/>
        <dbReference type="ChEBI" id="CHEBI:30616"/>
        <dbReference type="ChEBI" id="CHEBI:83421"/>
        <dbReference type="ChEBI" id="CHEBI:456216"/>
        <dbReference type="EC" id="2.7.11.1"/>
    </reaction>
</comment>
<evidence type="ECO:0000259" key="8">
    <source>
        <dbReference type="PROSITE" id="PS50011"/>
    </source>
</evidence>
<evidence type="ECO:0000256" key="7">
    <source>
        <dbReference type="SAM" id="MobiDB-lite"/>
    </source>
</evidence>
<dbReference type="CDD" id="cd13999">
    <property type="entry name" value="STKc_MAP3K-like"/>
    <property type="match status" value="1"/>
</dbReference>
<feature type="region of interest" description="Disordered" evidence="7">
    <location>
        <begin position="1"/>
        <end position="29"/>
    </location>
</feature>
<dbReference type="PANTHER" id="PTHR44329:SF271">
    <property type="entry name" value="ATMRK1"/>
    <property type="match status" value="1"/>
</dbReference>
<accession>A0A1Y1I1S4</accession>
<sequence length="385" mass="42872">MGPSAETQPPFGAEKEGELSHDIRRKGDHKYSTKARKLMSADVNRIESFLDMAMLDSSMKGGHSIEAEHHPWEIDLDDLVCNTVIASGTYGTVYKGVYKGREVAIKVLDWGDNTTSRQQVAQLRKAFAQEVEVWKDLHHVNIVQFLGASLGASEHAIPKLASAVPGNIKFSSNVCCVVVEYVGGGTVKDCLIKKNQKRLPYKKFLSMAIGVAKGMEYLHSKDTLHRDLKTENLLLDAKSNVKITDFGVARLQGPPSEMTGMCGSVGWMAPEVMESKPYDKKADVYSFGICLWEMFYCDCPIPAMNFQQLTYAITKQQLRPDITSACPSALADLMRSCWDVDPKKRPIFSEIVLQLEEMQRSGEKPVKKEFDEATTTCGCFGPKRK</sequence>
<evidence type="ECO:0000256" key="5">
    <source>
        <dbReference type="ARBA" id="ARBA00047899"/>
    </source>
</evidence>
<dbReference type="PROSITE" id="PS50011">
    <property type="entry name" value="PROTEIN_KINASE_DOM"/>
    <property type="match status" value="1"/>
</dbReference>
<dbReference type="FunFam" id="3.30.200.20:FF:000034">
    <property type="entry name" value="Kinase suppressor of Ras 1"/>
    <property type="match status" value="1"/>
</dbReference>
<keyword evidence="10" id="KW-1185">Reference proteome</keyword>
<name>A0A1Y1I1S4_KLENI</name>
<dbReference type="InterPro" id="IPR001245">
    <property type="entry name" value="Ser-Thr/Tyr_kinase_cat_dom"/>
</dbReference>
<dbReference type="InterPro" id="IPR000719">
    <property type="entry name" value="Prot_kinase_dom"/>
</dbReference>
<feature type="domain" description="Protein kinase" evidence="8">
    <location>
        <begin position="79"/>
        <end position="358"/>
    </location>
</feature>
<dbReference type="OrthoDB" id="4062651at2759"/>
<dbReference type="PANTHER" id="PTHR44329">
    <property type="entry name" value="SERINE/THREONINE-PROTEIN KINASE TNNI3K-RELATED"/>
    <property type="match status" value="1"/>
</dbReference>
<dbReference type="GO" id="GO:0005524">
    <property type="term" value="F:ATP binding"/>
    <property type="evidence" value="ECO:0007669"/>
    <property type="project" value="UniProtKB-KW"/>
</dbReference>
<keyword evidence="4" id="KW-0067">ATP-binding</keyword>
<evidence type="ECO:0000313" key="10">
    <source>
        <dbReference type="Proteomes" id="UP000054558"/>
    </source>
</evidence>
<dbReference type="OMA" id="QTDNGQV"/>
<dbReference type="Pfam" id="PF07714">
    <property type="entry name" value="PK_Tyr_Ser-Thr"/>
    <property type="match status" value="1"/>
</dbReference>
<organism evidence="9 10">
    <name type="scientific">Klebsormidium nitens</name>
    <name type="common">Green alga</name>
    <name type="synonym">Ulothrix nitens</name>
    <dbReference type="NCBI Taxonomy" id="105231"/>
    <lineage>
        <taxon>Eukaryota</taxon>
        <taxon>Viridiplantae</taxon>
        <taxon>Streptophyta</taxon>
        <taxon>Klebsormidiophyceae</taxon>
        <taxon>Klebsormidiales</taxon>
        <taxon>Klebsormidiaceae</taxon>
        <taxon>Klebsormidium</taxon>
    </lineage>
</organism>
<dbReference type="GO" id="GO:0004674">
    <property type="term" value="F:protein serine/threonine kinase activity"/>
    <property type="evidence" value="ECO:0000318"/>
    <property type="project" value="GO_Central"/>
</dbReference>
<keyword evidence="1" id="KW-0808">Transferase</keyword>